<dbReference type="AlphaFoldDB" id="A0AAD9ID28"/>
<sequence>MSRRGDNRHTIVLLQTEGDRSTRTYMDFASTSKALTTICGMYEVLLKSLNPGLAEMTYDVEDLFAYLDRLPELSALIYDPQLDAYVPHDRAWIKQAALSQLQGVALPRR</sequence>
<keyword evidence="2" id="KW-0131">Cell cycle</keyword>
<evidence type="ECO:0000313" key="3">
    <source>
        <dbReference type="EMBL" id="KAK2075634.1"/>
    </source>
</evidence>
<dbReference type="PANTHER" id="PTHR12373">
    <property type="entry name" value="ENHANCER OF RUDIMENTARY ERH"/>
    <property type="match status" value="1"/>
</dbReference>
<dbReference type="InterPro" id="IPR000781">
    <property type="entry name" value="ERH"/>
</dbReference>
<name>A0AAD9ID28_PROWI</name>
<keyword evidence="4" id="KW-1185">Reference proteome</keyword>
<organism evidence="3 4">
    <name type="scientific">Prototheca wickerhamii</name>
    <dbReference type="NCBI Taxonomy" id="3111"/>
    <lineage>
        <taxon>Eukaryota</taxon>
        <taxon>Viridiplantae</taxon>
        <taxon>Chlorophyta</taxon>
        <taxon>core chlorophytes</taxon>
        <taxon>Trebouxiophyceae</taxon>
        <taxon>Chlorellales</taxon>
        <taxon>Chlorellaceae</taxon>
        <taxon>Prototheca</taxon>
    </lineage>
</organism>
<gene>
    <name evidence="3" type="ORF">QBZ16_001742</name>
</gene>
<evidence type="ECO:0000256" key="2">
    <source>
        <dbReference type="PIRNR" id="PIRNR016393"/>
    </source>
</evidence>
<dbReference type="SUPFAM" id="SSF143875">
    <property type="entry name" value="ERH-like"/>
    <property type="match status" value="1"/>
</dbReference>
<accession>A0AAD9ID28</accession>
<dbReference type="PIRSF" id="PIRSF016393">
    <property type="entry name" value="Enh_rudimentary"/>
    <property type="match status" value="1"/>
</dbReference>
<evidence type="ECO:0000256" key="1">
    <source>
        <dbReference type="ARBA" id="ARBA00007491"/>
    </source>
</evidence>
<comment type="caution">
    <text evidence="3">The sequence shown here is derived from an EMBL/GenBank/DDBJ whole genome shotgun (WGS) entry which is preliminary data.</text>
</comment>
<comment type="function">
    <text evidence="2">May have a role in the cell cycle.</text>
</comment>
<protein>
    <recommendedName>
        <fullName evidence="2">Enhancer of rudimentary homolog</fullName>
    </recommendedName>
</protein>
<evidence type="ECO:0000313" key="4">
    <source>
        <dbReference type="Proteomes" id="UP001255856"/>
    </source>
</evidence>
<dbReference type="EMBL" id="JASFZW010000014">
    <property type="protein sequence ID" value="KAK2075634.1"/>
    <property type="molecule type" value="Genomic_DNA"/>
</dbReference>
<proteinExistence type="inferred from homology"/>
<dbReference type="PANTHER" id="PTHR12373:SF0">
    <property type="entry name" value="ENHANCER OF RUDIMENTARY HOMOLOG"/>
    <property type="match status" value="1"/>
</dbReference>
<dbReference type="InterPro" id="IPR035912">
    <property type="entry name" value="EHR_sf"/>
</dbReference>
<reference evidence="3" key="1">
    <citation type="submission" date="2021-01" db="EMBL/GenBank/DDBJ databases">
        <authorList>
            <person name="Eckstrom K.M.E."/>
        </authorList>
    </citation>
    <scope>NUCLEOTIDE SEQUENCE</scope>
    <source>
        <strain evidence="3">UVCC 0001</strain>
    </source>
</reference>
<dbReference type="Pfam" id="PF01133">
    <property type="entry name" value="ER"/>
    <property type="match status" value="1"/>
</dbReference>
<comment type="similarity">
    <text evidence="1 2">Belongs to the E(R) family.</text>
</comment>
<dbReference type="Proteomes" id="UP001255856">
    <property type="component" value="Unassembled WGS sequence"/>
</dbReference>
<dbReference type="Gene3D" id="3.30.2260.10">
    <property type="entry name" value="Enhancer of rudimentary"/>
    <property type="match status" value="1"/>
</dbReference>